<comment type="similarity">
    <text evidence="1">Belongs to the cytidylyltransferase family.</text>
</comment>
<dbReference type="InterPro" id="IPR014729">
    <property type="entry name" value="Rossmann-like_a/b/a_fold"/>
</dbReference>
<dbReference type="GO" id="GO:0042564">
    <property type="term" value="C:NLS-dependent protein nuclear import complex"/>
    <property type="evidence" value="ECO:0007669"/>
    <property type="project" value="EnsemblFungi"/>
</dbReference>
<evidence type="ECO:0000256" key="5">
    <source>
        <dbReference type="ARBA" id="ARBA00022695"/>
    </source>
</evidence>
<dbReference type="PANTHER" id="PTHR10739">
    <property type="entry name" value="CYTIDYLYLTRANSFERASE"/>
    <property type="match status" value="1"/>
</dbReference>
<keyword evidence="2" id="KW-0444">Lipid biosynthesis</keyword>
<dbReference type="EC" id="2.7.7.15" evidence="9"/>
<evidence type="ECO:0000256" key="9">
    <source>
        <dbReference type="ARBA" id="ARBA00026101"/>
    </source>
</evidence>
<feature type="region of interest" description="Disordered" evidence="12">
    <location>
        <begin position="1"/>
        <end position="89"/>
    </location>
</feature>
<dbReference type="InterPro" id="IPR041723">
    <property type="entry name" value="CCT"/>
</dbReference>
<evidence type="ECO:0000256" key="4">
    <source>
        <dbReference type="ARBA" id="ARBA00022679"/>
    </source>
</evidence>
<dbReference type="PANTHER" id="PTHR10739:SF13">
    <property type="entry name" value="CHOLINE-PHOSPHATE CYTIDYLYLTRANSFERASE"/>
    <property type="match status" value="1"/>
</dbReference>
<dbReference type="FunFam" id="3.40.50.620:FF:000147">
    <property type="entry name" value="Cholinephosphate cytidylyltransferase"/>
    <property type="match status" value="1"/>
</dbReference>
<evidence type="ECO:0000256" key="11">
    <source>
        <dbReference type="ARBA" id="ARBA00080967"/>
    </source>
</evidence>
<dbReference type="GeneID" id="34686142"/>
<accession>A0A0C7NAZ0</accession>
<reference evidence="14 15" key="1">
    <citation type="submission" date="2014-12" db="EMBL/GenBank/DDBJ databases">
        <authorList>
            <person name="Neuveglise Cecile"/>
        </authorList>
    </citation>
    <scope>NUCLEOTIDE SEQUENCE [LARGE SCALE GENOMIC DNA]</scope>
    <source>
        <strain evidence="14 15">CBS 12615</strain>
    </source>
</reference>
<feature type="region of interest" description="Disordered" evidence="12">
    <location>
        <begin position="326"/>
        <end position="386"/>
    </location>
</feature>
<evidence type="ECO:0000259" key="13">
    <source>
        <dbReference type="Pfam" id="PF01467"/>
    </source>
</evidence>
<dbReference type="InterPro" id="IPR045049">
    <property type="entry name" value="Pcy1-like"/>
</dbReference>
<name>A0A0C7NAZ0_9SACH</name>
<evidence type="ECO:0000256" key="7">
    <source>
        <dbReference type="ARBA" id="ARBA00023209"/>
    </source>
</evidence>
<keyword evidence="7" id="KW-0594">Phospholipid biosynthesis</keyword>
<evidence type="ECO:0000256" key="1">
    <source>
        <dbReference type="ARBA" id="ARBA00010101"/>
    </source>
</evidence>
<evidence type="ECO:0000313" key="14">
    <source>
        <dbReference type="EMBL" id="CEP62672.1"/>
    </source>
</evidence>
<keyword evidence="4" id="KW-0808">Transferase</keyword>
<evidence type="ECO:0000256" key="6">
    <source>
        <dbReference type="ARBA" id="ARBA00023098"/>
    </source>
</evidence>
<dbReference type="EMBL" id="LN736365">
    <property type="protein sequence ID" value="CEP62672.1"/>
    <property type="molecule type" value="Genomic_DNA"/>
</dbReference>
<evidence type="ECO:0000256" key="2">
    <source>
        <dbReference type="ARBA" id="ARBA00022516"/>
    </source>
</evidence>
<evidence type="ECO:0000256" key="8">
    <source>
        <dbReference type="ARBA" id="ARBA00023264"/>
    </source>
</evidence>
<feature type="domain" description="Cytidyltransferase-like" evidence="13">
    <location>
        <begin position="118"/>
        <end position="246"/>
    </location>
</feature>
<gene>
    <name evidence="14" type="ORF">LALA0_S06e01024g</name>
</gene>
<feature type="compositionally biased region" description="Basic and acidic residues" evidence="12">
    <location>
        <begin position="30"/>
        <end position="39"/>
    </location>
</feature>
<dbReference type="Pfam" id="PF01467">
    <property type="entry name" value="CTP_transf_like"/>
    <property type="match status" value="1"/>
</dbReference>
<dbReference type="GO" id="GO:0004105">
    <property type="term" value="F:choline-phosphate cytidylyltransferase activity"/>
    <property type="evidence" value="ECO:0007669"/>
    <property type="project" value="UniProtKB-EC"/>
</dbReference>
<dbReference type="NCBIfam" id="TIGR00125">
    <property type="entry name" value="cyt_tran_rel"/>
    <property type="match status" value="1"/>
</dbReference>
<keyword evidence="8" id="KW-1208">Phospholipid metabolism</keyword>
<proteinExistence type="inferred from homology"/>
<dbReference type="HOGENOM" id="CLU_034585_0_2_1"/>
<feature type="compositionally biased region" description="Basic and acidic residues" evidence="12">
    <location>
        <begin position="1"/>
        <end position="10"/>
    </location>
</feature>
<evidence type="ECO:0000256" key="3">
    <source>
        <dbReference type="ARBA" id="ARBA00022553"/>
    </source>
</evidence>
<keyword evidence="15" id="KW-1185">Reference proteome</keyword>
<dbReference type="GO" id="GO:0005635">
    <property type="term" value="C:nuclear envelope"/>
    <property type="evidence" value="ECO:0007669"/>
    <property type="project" value="EnsemblFungi"/>
</dbReference>
<dbReference type="CDD" id="cd02174">
    <property type="entry name" value="CCT"/>
    <property type="match status" value="1"/>
</dbReference>
<feature type="compositionally biased region" description="Low complexity" evidence="12">
    <location>
        <begin position="40"/>
        <end position="50"/>
    </location>
</feature>
<keyword evidence="5" id="KW-0548">Nucleotidyltransferase</keyword>
<dbReference type="OrthoDB" id="17102at2759"/>
<sequence length="386" mass="44351">MAKRSNETLRKSNSTSGGSLTNLFKLNRKRSADDVDETRSNSTSSHSETSPNDQESSENEENPGHKSKKRRTLSTAEAEAQDARERELDEKLPEELRKYRPRGFALNLPPKDRLVRVYADGVFDLFHLGHMKQLEQCKKCMPNVELICGVPSDRVTHKLKGLTVLTDQQRYESLRHCKWVDEVIEDAPWCLTTDFLEQHNIDYVAHDDLPYAASDSDDIYRPVKELGKFVATQRTDGISTSDIITRIIRDYDKYLMRNFARGASRRDLNVSWLKKNELDFKKHVQEFRSYFKKSHDSINHASKDLYVEVREMLLRKTLGKKVYAKLAGQNPPQKSIRGSSPASEFARTYGDQSSYGEHFQDDEENGSEDGEKESQDPHDDQHSNSS</sequence>
<keyword evidence="3" id="KW-0597">Phosphoprotein</keyword>
<dbReference type="Gene3D" id="3.40.50.620">
    <property type="entry name" value="HUPs"/>
    <property type="match status" value="1"/>
</dbReference>
<dbReference type="STRING" id="1245769.A0A0C7NAZ0"/>
<evidence type="ECO:0000313" key="15">
    <source>
        <dbReference type="Proteomes" id="UP000054304"/>
    </source>
</evidence>
<feature type="compositionally biased region" description="Polar residues" evidence="12">
    <location>
        <begin position="330"/>
        <end position="342"/>
    </location>
</feature>
<dbReference type="InterPro" id="IPR004821">
    <property type="entry name" value="Cyt_trans-like"/>
</dbReference>
<evidence type="ECO:0000256" key="10">
    <source>
        <dbReference type="ARBA" id="ARBA00076205"/>
    </source>
</evidence>
<feature type="compositionally biased region" description="Basic and acidic residues" evidence="12">
    <location>
        <begin position="372"/>
        <end position="386"/>
    </location>
</feature>
<feature type="compositionally biased region" description="Polar residues" evidence="12">
    <location>
        <begin position="11"/>
        <end position="24"/>
    </location>
</feature>
<keyword evidence="6" id="KW-0443">Lipid metabolism</keyword>
<feature type="compositionally biased region" description="Acidic residues" evidence="12">
    <location>
        <begin position="360"/>
        <end position="371"/>
    </location>
</feature>
<protein>
    <recommendedName>
        <fullName evidence="9">choline-phosphate cytidylyltransferase</fullName>
        <ecNumber evidence="9">2.7.7.15</ecNumber>
    </recommendedName>
    <alternativeName>
        <fullName evidence="10">CTP:phosphocholine cytidylyltransferase</fullName>
    </alternativeName>
    <alternativeName>
        <fullName evidence="11">Phosphorylcholine transferase</fullName>
    </alternativeName>
</protein>
<dbReference type="SUPFAM" id="SSF52374">
    <property type="entry name" value="Nucleotidylyl transferase"/>
    <property type="match status" value="1"/>
</dbReference>
<organism evidence="14 15">
    <name type="scientific">Lachancea lanzarotensis</name>
    <dbReference type="NCBI Taxonomy" id="1245769"/>
    <lineage>
        <taxon>Eukaryota</taxon>
        <taxon>Fungi</taxon>
        <taxon>Dikarya</taxon>
        <taxon>Ascomycota</taxon>
        <taxon>Saccharomycotina</taxon>
        <taxon>Saccharomycetes</taxon>
        <taxon>Saccharomycetales</taxon>
        <taxon>Saccharomycetaceae</taxon>
        <taxon>Lachancea</taxon>
    </lineage>
</organism>
<dbReference type="AlphaFoldDB" id="A0A0C7NAZ0"/>
<dbReference type="RefSeq" id="XP_022628896.1">
    <property type="nucleotide sequence ID" value="XM_022771720.1"/>
</dbReference>
<evidence type="ECO:0000256" key="12">
    <source>
        <dbReference type="SAM" id="MobiDB-lite"/>
    </source>
</evidence>
<dbReference type="GO" id="GO:0031210">
    <property type="term" value="F:phosphatidylcholine binding"/>
    <property type="evidence" value="ECO:0007669"/>
    <property type="project" value="TreeGrafter"/>
</dbReference>
<dbReference type="Proteomes" id="UP000054304">
    <property type="component" value="Unassembled WGS sequence"/>
</dbReference>